<sequence>MSRSPVLGVPPSGSNLLALSKPRPQDLGQLLSHLPSRLTSGASSLGPRQHQAPSSSSAKGHLQQEAQAQAWVPPYPGPTMASEYESGHIRKLQARHTHMQEKTFTNWVNNIFRLGRVGIKIQSLYTELADGTHLLRLLELISGEALPAPSPGRLRVHFLENNSRALAFLRAKVPVPLIGPENIVDGDQPLILGLLWVIILRFQISHIILDREEYGASAALLSAREALLVWCQRKTASYTNVDITDFSRSWSNGLGFNALLHTHRPDLLDYSSLRPDRPLQNLTLAFHVAEQELGIAQLLDPEDVATLQPDERSIMTYVSLYYHYFSRLHQGQTVQKRLTKVLFQLQETEVLQIQYEQLVADLLRWIAEKQVQLEERDFPDSLPAMRQLLAAFASFRTQEKPPRLQQRGATEALLFRLQTALRAQNRRPFLPGEGLSPAELAQRWAGLQRAEAARGQALQQRLLMLERLETLARHFQHKATLRESFLKDAEQVLGQARVPPASPATVEVAIQRLGMLEASILPQEGRFQALAELADVLQQEHYHSWADVAHRQEEITWRWQSLLQQLQKQRKQMAGTEAVLNLLQEVEATSDQLRELQVPASSTACGQQLADVMELLQRHELLEAQVLAHGAHVNHLAHQTARLDPSLSTSVEMLQAKAQALAQLHQSLVSLIKDRRALLEQTLQRAEFLHNCEEEETWLLERRQLVENTPLGRDLNQITGALRKHKALETELHRHQDVCADLMQRGRDLSTRGLWRLPDPQERAEAVQREWQQLWTRTAAWGAQLQTALLVLQYFADTAEAASWLRRRRAALEGASGGQDHAAAEALLLRHLRLERGVRAFAAELRRLDEQARAAATRASLTEKPSAGWSRIDGDTTGRARDETQIWVTPGGQHSRPQAQTHFTSRAAHFTWLLGEALDTWELKDWAGCQAKVPISHRMEQEPQVVSALSLLEEGPRIALPVEPDLFDPNTILQTQDHLSQDYEGLRAVAELRRAQLEEAVVLFGFYSSCEELQSWLEKQTALFQTLQPEGDNLEVTQLKYEKLLTALAMGKGHWAEISNSAEQLKQRCPGDATKIQRQQEDLNQRWGCLEALKKEKGLQLAHCEEVCSFLQECGPTRAQLQDVILQLETLDPGSSKDSHCALQLIQQKVLVLEKRIHYLQSVVLKAAESGPTESQPLQEQMEALQGLLKQVQGQMAQQVQIRTEAQAHQSFLRESQKIFLWAEGVQAQLHSKEELVDVTSAQRLLREHRDLQEEMHLWQERLQHLETQCQPVAVLDSPYSQEVASTLRLLDQQSLELVAAWEQRQRWLQEGLELQRFAREVDGFTATCANHEASLCLDNVGEDVREAQSLLQQHRVLGWLLSILGPRLEALKACGEKLVQSQHPAAHKIREQLQSVQAQWTRLQERNEHRREQLLASLQLQEWKQDMKELMLWMEERWPTAADEPFQTHRNILQKLKSHDAAVREVLAACGHVEDLHQTARELLHSRPFARDDIQTRLQDLSHKWGELNRKMAERGDKLQQARQQKELLEQLQEAKEKMEQLEGALQNTETGQDLCTSRKLQRQHGQLENKSQALASKMADLISQAHSVATAQTILEETQQCCQRFHSLQAHLATRHLQLQAAVELYQFNHLSDLELTWVTEHMPSASPASCTQCQGGAQSLQYKHRVLQAEVRAHQRQVHQVLDSGRNLAASGHPEAQCLTEQCQKLEGQWAELEQACAAQTHCLQRAATFQQYFLHVSELESWMEEKRPLLSSQDCGRDEAATFRLIGKHQVLQQELALYWTSMEELNQKAQSLAGSKAPEQLGVVQERLWEQLRALQELAIARGQELEGTLKLHEFMREAEDLQSWLASQKQVARGRENLGGDYEHVLHLCTKFAKFQHQVEMGGQQVAICQQLAAGLLERRHSAANKACERQQDLQTAWSELWELTQARGCWLRNAETTFRVQRDLVEALNQVQEKVTSLPSDVAQDLRGVEAQLRKHKGLEHELMGTEKWLQELLEAGDRVQQLSPGLQAHAVQQKQQAVTQAWEALRLCMEQRRAQLEQACLLGCFHTVVQDYASWAASVRQELQAKESSPEHSSGPHRLSAHQWLRVELEAREELQQRAARLGQQALLTVGTATKDVQDRLQTLREERDQVFQAWMQEQERLQATLREQLLLRQCSHLEKTLTAQEACLRTGALGSSVEEVEQLIYRHMIFQKLLTAQDEKEAALRKQLKTLPGQRGQDLLHHVLQHRVRVKELAESRARALRTSLLMANFSRAATQTEDWIQERVQQLRESTPSGCLKDHVTHLWKHQAFEAEVQAHEQVMTSVAKQGEAILVQNYPQAREVFQRLQALQELWEKLRQAVTLRGQVLKDKSCFLEFLQRVDLAEAWIRQKEVMVNISDQGQDHEHCLRLYRQLRKFQSTMVAGDTVGDAYVRSINDLVPQLKSQDPEENKTICQRQSQLNTRWTSFHDKLLQYQRQLEGALEIHALSRDLDDVIEQIGEKGTSIQSLEGAEDLDGIQRLLWKHEVLEQEMRLIQAQVESLDHKVGCLCWRSPGVSHSLSHKQQEMMDSWRQLQSRVQKWRESLEARHEAQKLQALLQELLAWAQGLRAEMDARGTPGSPAGVLRMLEDHQAYKAELDVRTDSIRLVQTTGQQLLAAGHPSASGIHQALAALEQELSSLQGAWRMHQRQLQEALELQLYLSSVEKVERWLYSEEAFLANKGLGDPLANVETLLWKHKRFKQGLEAQVEKIRSLEATVHSLHERGHPEAQSALARWQAVLLRKEALEERARTWGRQLEGLQQLQAFLQESHEVVTWLREKNLVALENWRDPASLQAQLRRQQNFQVELDSNIHQRQELQQEGQRLLQGGCPASETVRERLQELEELWAKLQTNCQRKEAKLQEACEALRLQRSLEELGSQLEPMEVELRNPARGQDLRQVDELLRAQGELEAAVDRQTRQAQAVLGQAQAFTLEGCCLIKAVEEQAWQLLHRFQGLREPLQERRAALEAQRLLLQFFRDADEEMAWVQEKLPLATAQDYGQSLSAVQHLQQKHQNLESEINSHKAVTLVVVDTGHKLVQAGHFAAQEVATQVQQLEGALDHLRAEVARRRLLLRQALEAQQCLAELLEAGSWLAERGCVLDSEDMGQSAEATQTLLRRLEATRRDLEGFSQHIGGLQQTVALLESRQNPDSPRVLAQLQVVREAHAQLLRRTEVREQSLREQLQLHQLQQETLLLDAWLTTKVATAESQDCGQDLEGIKVLEEKFKIFSQEAWSLGQVKVQALRELADSLERGAPRCSPQIQAQKSRIQATWERLDKAIKARTESLAAAHEVRGFEQVALELQRWMQEKSALLEAALRGHSLLSTSPLQQEQQQHKRLQRELAAIEKEVTWTQIEACRLSQRHPAAREDLAEQLAKVQEAWATLEAKTQERGQQLVQAAQSHAFLKHCRELLAWAQDRQALLSSEELAGDMVETEQLLEQHKELGREIQEHCLKAQLMRQQGQQLVDNSHLMSLEVAEHLQDLEGQLQGLQAAWTQRQQCLEESWSLQKLQQGLEQAEAWLASREGLLLEPSCGHSKWHVELQRHKDLDKLLTAQEEKFAQLQRTTEKVASMSPLEDVHGRRCILSLRLSGEAEIPSAAPAEAQAESWQRTLGGTAAQNLSPEPKARLPAETLTALPRLEGAPLPGAHSTLPASASTPGETFLGRKLHQAFSGPAGPEALKW</sequence>
<reference evidence="2" key="1">
    <citation type="submission" date="2025-08" db="UniProtKB">
        <authorList>
            <consortium name="RefSeq"/>
        </authorList>
    </citation>
    <scope>IDENTIFICATION</scope>
</reference>
<evidence type="ECO:0000313" key="1">
    <source>
        <dbReference type="Proteomes" id="UP001732720"/>
    </source>
</evidence>
<dbReference type="Proteomes" id="UP001732720">
    <property type="component" value="Chromosome 2"/>
</dbReference>
<protein>
    <submittedName>
        <fullName evidence="2">Spectrin beta chain, non-erythrocytic 5</fullName>
    </submittedName>
</protein>
<evidence type="ECO:0000313" key="2">
    <source>
        <dbReference type="RefSeq" id="XP_073914938.1"/>
    </source>
</evidence>
<proteinExistence type="predicted"/>
<dbReference type="RefSeq" id="XP_073914938.1">
    <property type="nucleotide sequence ID" value="XM_074058837.1"/>
</dbReference>
<name>A0AC58LCR3_CASCN</name>
<organism evidence="1 2">
    <name type="scientific">Castor canadensis</name>
    <name type="common">American beaver</name>
    <dbReference type="NCBI Taxonomy" id="51338"/>
    <lineage>
        <taxon>Eukaryota</taxon>
        <taxon>Metazoa</taxon>
        <taxon>Chordata</taxon>
        <taxon>Craniata</taxon>
        <taxon>Vertebrata</taxon>
        <taxon>Euteleostomi</taxon>
        <taxon>Mammalia</taxon>
        <taxon>Eutheria</taxon>
        <taxon>Euarchontoglires</taxon>
        <taxon>Glires</taxon>
        <taxon>Rodentia</taxon>
        <taxon>Castorimorpha</taxon>
        <taxon>Castoridae</taxon>
        <taxon>Castor</taxon>
    </lineage>
</organism>
<keyword evidence="1" id="KW-1185">Reference proteome</keyword>
<gene>
    <name evidence="2" type="primary">Sptbn5</name>
</gene>
<accession>A0AC58LCR3</accession>